<evidence type="ECO:0000256" key="9">
    <source>
        <dbReference type="ARBA" id="ARBA00033094"/>
    </source>
</evidence>
<dbReference type="EMBL" id="OB660025">
    <property type="protein sequence ID" value="CAD7222047.1"/>
    <property type="molecule type" value="Genomic_DNA"/>
</dbReference>
<evidence type="ECO:0000256" key="4">
    <source>
        <dbReference type="ARBA" id="ARBA00022691"/>
    </source>
</evidence>
<dbReference type="SUPFAM" id="SSF102114">
    <property type="entry name" value="Radical SAM enzymes"/>
    <property type="match status" value="1"/>
</dbReference>
<accession>A0A7R8W3R5</accession>
<evidence type="ECO:0000256" key="8">
    <source>
        <dbReference type="ARBA" id="ARBA00023186"/>
    </source>
</evidence>
<dbReference type="InterPro" id="IPR007197">
    <property type="entry name" value="rSAM"/>
</dbReference>
<protein>
    <recommendedName>
        <fullName evidence="2">Radical S-adenosyl methionine domain-containing protein 1, mitochondrial</fullName>
    </recommendedName>
    <alternativeName>
        <fullName evidence="9">Putative heme chaperone</fullName>
    </alternativeName>
</protein>
<dbReference type="GO" id="GO:0006779">
    <property type="term" value="P:porphyrin-containing compound biosynthetic process"/>
    <property type="evidence" value="ECO:0007669"/>
    <property type="project" value="InterPro"/>
</dbReference>
<evidence type="ECO:0000256" key="10">
    <source>
        <dbReference type="ARBA" id="ARBA00045130"/>
    </source>
</evidence>
<dbReference type="Gene3D" id="3.20.20.70">
    <property type="entry name" value="Aldolase class I"/>
    <property type="match status" value="1"/>
</dbReference>
<dbReference type="CDD" id="cd01335">
    <property type="entry name" value="Radical_SAM"/>
    <property type="match status" value="1"/>
</dbReference>
<keyword evidence="3" id="KW-0349">Heme</keyword>
<evidence type="ECO:0000256" key="3">
    <source>
        <dbReference type="ARBA" id="ARBA00022617"/>
    </source>
</evidence>
<dbReference type="SFLD" id="SFLDF00562">
    <property type="entry name" value="HemN-like__clustered_with_heat"/>
    <property type="match status" value="1"/>
</dbReference>
<name>A0A7R8W3R5_9CRUS</name>
<keyword evidence="7" id="KW-0411">Iron-sulfur</keyword>
<dbReference type="GO" id="GO:0046872">
    <property type="term" value="F:metal ion binding"/>
    <property type="evidence" value="ECO:0007669"/>
    <property type="project" value="UniProtKB-KW"/>
</dbReference>
<evidence type="ECO:0000313" key="11">
    <source>
        <dbReference type="EMBL" id="CAD7222047.1"/>
    </source>
</evidence>
<dbReference type="InterPro" id="IPR058240">
    <property type="entry name" value="rSAM_sf"/>
</dbReference>
<dbReference type="InterPro" id="IPR034505">
    <property type="entry name" value="Coproporphyrinogen-III_oxidase"/>
</dbReference>
<keyword evidence="5" id="KW-0479">Metal-binding</keyword>
<dbReference type="PROSITE" id="PS51918">
    <property type="entry name" value="RADICAL_SAM"/>
    <property type="match status" value="1"/>
</dbReference>
<dbReference type="InterPro" id="IPR006638">
    <property type="entry name" value="Elp3/MiaA/NifB-like_rSAM"/>
</dbReference>
<dbReference type="SFLD" id="SFLDG01065">
    <property type="entry name" value="anaerobic_coproporphyrinogen-I"/>
    <property type="match status" value="1"/>
</dbReference>
<sequence length="403" mass="45331">MRNFTELPPLGLYIHIPWCIKKCPYCDFNSHAVKEAGIPESDYVDALLADLTQELPDIWGRSISSVFIGGGTPSTFSARSLDRLLSGVRALTNLHPEGEITIEANPGTFEQEKFNDYRSIGINRLSIGAQSFNPRSLAALGRIHDAAEAENSVAIARKAGFEKLNLDLMFGLPGQTADQAMADLDKALSLEPDHISWYQLTMEPNTAFYRNPPTVPDMDQLWEIHNAGITKLENAGFKQYEVSAFSRERKQCVHNLNYWTFGDYVGIGAGAHGKISFADRGEIIRRQKQRHPNRYLNSARSEKRLSGESIIEDRDTLIEFMMNALRLKEGVERPVFSRHTGIPTQIISRQVDKAVEQGFLEDNPHRYQCTALGYQHLNTVLEIFIPEAVKTVFIPVHNQSESI</sequence>
<keyword evidence="8" id="KW-0143">Chaperone</keyword>
<proteinExistence type="inferred from homology"/>
<keyword evidence="4" id="KW-0949">S-adenosyl-L-methionine</keyword>
<dbReference type="SMART" id="SM00729">
    <property type="entry name" value="Elp3"/>
    <property type="match status" value="1"/>
</dbReference>
<dbReference type="PANTHER" id="PTHR13932:SF5">
    <property type="entry name" value="RADICAL S-ADENOSYL METHIONINE DOMAIN-CONTAINING PROTEIN 1, MITOCHONDRIAL"/>
    <property type="match status" value="1"/>
</dbReference>
<comment type="function">
    <text evidence="10">May be a heme chaperone, appears to bind heme. Homologous bacterial proteins do not have oxygen-independent coproporphyrinogen-III oxidase activity. Binds 1 [4Fe-4S] cluster. The cluster is coordinated with 3 cysteines and an exchangeable S-adenosyl-L-methionine.</text>
</comment>
<dbReference type="InterPro" id="IPR013785">
    <property type="entry name" value="Aldolase_TIM"/>
</dbReference>
<dbReference type="AlphaFoldDB" id="A0A7R8W3R5"/>
<comment type="similarity">
    <text evidence="1">Belongs to the anaerobic coproporphyrinogen-III oxidase family. HemW subfamily.</text>
</comment>
<dbReference type="Pfam" id="PF04055">
    <property type="entry name" value="Radical_SAM"/>
    <property type="match status" value="1"/>
</dbReference>
<reference evidence="11" key="1">
    <citation type="submission" date="2020-11" db="EMBL/GenBank/DDBJ databases">
        <authorList>
            <person name="Tran Van P."/>
        </authorList>
    </citation>
    <scope>NUCLEOTIDE SEQUENCE</scope>
</reference>
<dbReference type="NCBIfam" id="TIGR00539">
    <property type="entry name" value="hemN_rel"/>
    <property type="match status" value="1"/>
</dbReference>
<keyword evidence="6" id="KW-0408">Iron</keyword>
<dbReference type="PANTHER" id="PTHR13932">
    <property type="entry name" value="COPROPORPHYRINIGEN III OXIDASE"/>
    <property type="match status" value="1"/>
</dbReference>
<dbReference type="GO" id="GO:0051539">
    <property type="term" value="F:4 iron, 4 sulfur cluster binding"/>
    <property type="evidence" value="ECO:0007669"/>
    <property type="project" value="InterPro"/>
</dbReference>
<evidence type="ECO:0000256" key="1">
    <source>
        <dbReference type="ARBA" id="ARBA00006100"/>
    </source>
</evidence>
<dbReference type="SFLD" id="SFLDF00288">
    <property type="entry name" value="HemN-like__clustered_with_nucl"/>
    <property type="match status" value="1"/>
</dbReference>
<evidence type="ECO:0000256" key="5">
    <source>
        <dbReference type="ARBA" id="ARBA00022723"/>
    </source>
</evidence>
<organism evidence="11">
    <name type="scientific">Cyprideis torosa</name>
    <dbReference type="NCBI Taxonomy" id="163714"/>
    <lineage>
        <taxon>Eukaryota</taxon>
        <taxon>Metazoa</taxon>
        <taxon>Ecdysozoa</taxon>
        <taxon>Arthropoda</taxon>
        <taxon>Crustacea</taxon>
        <taxon>Oligostraca</taxon>
        <taxon>Ostracoda</taxon>
        <taxon>Podocopa</taxon>
        <taxon>Podocopida</taxon>
        <taxon>Cytherocopina</taxon>
        <taxon>Cytheroidea</taxon>
        <taxon>Cytherideidae</taxon>
        <taxon>Cyprideis</taxon>
    </lineage>
</organism>
<dbReference type="InterPro" id="IPR004559">
    <property type="entry name" value="HemW-like"/>
</dbReference>
<evidence type="ECO:0000256" key="2">
    <source>
        <dbReference type="ARBA" id="ARBA00014678"/>
    </source>
</evidence>
<dbReference type="Pfam" id="PF06969">
    <property type="entry name" value="HemN_C"/>
    <property type="match status" value="1"/>
</dbReference>
<dbReference type="GO" id="GO:0005737">
    <property type="term" value="C:cytoplasm"/>
    <property type="evidence" value="ECO:0007669"/>
    <property type="project" value="InterPro"/>
</dbReference>
<gene>
    <name evidence="11" type="ORF">CTOB1V02_LOCUS66</name>
</gene>
<dbReference type="SFLD" id="SFLDS00029">
    <property type="entry name" value="Radical_SAM"/>
    <property type="match status" value="1"/>
</dbReference>
<dbReference type="GO" id="GO:0004109">
    <property type="term" value="F:coproporphyrinogen oxidase activity"/>
    <property type="evidence" value="ECO:0007669"/>
    <property type="project" value="InterPro"/>
</dbReference>
<dbReference type="OrthoDB" id="431409at2759"/>
<dbReference type="InterPro" id="IPR010723">
    <property type="entry name" value="HemN_C"/>
</dbReference>
<evidence type="ECO:0000256" key="7">
    <source>
        <dbReference type="ARBA" id="ARBA00023014"/>
    </source>
</evidence>
<evidence type="ECO:0000256" key="6">
    <source>
        <dbReference type="ARBA" id="ARBA00023004"/>
    </source>
</evidence>